<evidence type="ECO:0000313" key="4">
    <source>
        <dbReference type="Proteomes" id="UP001281410"/>
    </source>
</evidence>
<sequence length="64" mass="7613">MAIGSRYWASLRVMTGTILGGILGFYVMHRLEISYKEKMQERLRKYEIEMNKKKEKLNELEDSV</sequence>
<feature type="transmembrane region" description="Helical" evidence="2">
    <location>
        <begin position="6"/>
        <end position="28"/>
    </location>
</feature>
<dbReference type="AlphaFoldDB" id="A0AAE0AY53"/>
<gene>
    <name evidence="3" type="ORF">Dsin_005571</name>
</gene>
<keyword evidence="2" id="KW-1133">Transmembrane helix</keyword>
<dbReference type="Proteomes" id="UP001281410">
    <property type="component" value="Unassembled WGS sequence"/>
</dbReference>
<name>A0AAE0AY53_9ROSI</name>
<reference evidence="3" key="1">
    <citation type="journal article" date="2023" name="Plant J.">
        <title>Genome sequences and population genomics provide insights into the demographic history, inbreeding, and mutation load of two 'living fossil' tree species of Dipteronia.</title>
        <authorList>
            <person name="Feng Y."/>
            <person name="Comes H.P."/>
            <person name="Chen J."/>
            <person name="Zhu S."/>
            <person name="Lu R."/>
            <person name="Zhang X."/>
            <person name="Li P."/>
            <person name="Qiu J."/>
            <person name="Olsen K.M."/>
            <person name="Qiu Y."/>
        </authorList>
    </citation>
    <scope>NUCLEOTIDE SEQUENCE</scope>
    <source>
        <tissue evidence="3">Leaf</tissue>
    </source>
</reference>
<accession>A0AAE0AY53</accession>
<dbReference type="EMBL" id="JANJYJ010000002">
    <property type="protein sequence ID" value="KAK3225709.1"/>
    <property type="molecule type" value="Genomic_DNA"/>
</dbReference>
<evidence type="ECO:0000256" key="2">
    <source>
        <dbReference type="SAM" id="Phobius"/>
    </source>
</evidence>
<keyword evidence="1" id="KW-0175">Coiled coil</keyword>
<evidence type="ECO:0000313" key="3">
    <source>
        <dbReference type="EMBL" id="KAK3225709.1"/>
    </source>
</evidence>
<organism evidence="3 4">
    <name type="scientific">Dipteronia sinensis</name>
    <dbReference type="NCBI Taxonomy" id="43782"/>
    <lineage>
        <taxon>Eukaryota</taxon>
        <taxon>Viridiplantae</taxon>
        <taxon>Streptophyta</taxon>
        <taxon>Embryophyta</taxon>
        <taxon>Tracheophyta</taxon>
        <taxon>Spermatophyta</taxon>
        <taxon>Magnoliopsida</taxon>
        <taxon>eudicotyledons</taxon>
        <taxon>Gunneridae</taxon>
        <taxon>Pentapetalae</taxon>
        <taxon>rosids</taxon>
        <taxon>malvids</taxon>
        <taxon>Sapindales</taxon>
        <taxon>Sapindaceae</taxon>
        <taxon>Hippocastanoideae</taxon>
        <taxon>Acereae</taxon>
        <taxon>Dipteronia</taxon>
    </lineage>
</organism>
<protein>
    <submittedName>
        <fullName evidence="3">Uncharacterized protein</fullName>
    </submittedName>
</protein>
<comment type="caution">
    <text evidence="3">The sequence shown here is derived from an EMBL/GenBank/DDBJ whole genome shotgun (WGS) entry which is preliminary data.</text>
</comment>
<evidence type="ECO:0000256" key="1">
    <source>
        <dbReference type="SAM" id="Coils"/>
    </source>
</evidence>
<proteinExistence type="predicted"/>
<keyword evidence="2" id="KW-0472">Membrane</keyword>
<feature type="coiled-coil region" evidence="1">
    <location>
        <begin position="36"/>
        <end position="63"/>
    </location>
</feature>
<keyword evidence="2" id="KW-0812">Transmembrane</keyword>
<keyword evidence="4" id="KW-1185">Reference proteome</keyword>